<dbReference type="EMBL" id="JAOPGA020001506">
    <property type="protein sequence ID" value="KAL0489026.1"/>
    <property type="molecule type" value="Genomic_DNA"/>
</dbReference>
<keyword evidence="1" id="KW-0175">Coiled coil</keyword>
<gene>
    <name evidence="3" type="ORF">AKO1_009070</name>
</gene>
<reference evidence="3 4" key="1">
    <citation type="submission" date="2024-03" db="EMBL/GenBank/DDBJ databases">
        <title>The Acrasis kona genome and developmental transcriptomes reveal deep origins of eukaryotic multicellular pathways.</title>
        <authorList>
            <person name="Sheikh S."/>
            <person name="Fu C.-J."/>
            <person name="Brown M.W."/>
            <person name="Baldauf S.L."/>
        </authorList>
    </citation>
    <scope>NUCLEOTIDE SEQUENCE [LARGE SCALE GENOMIC DNA]</scope>
    <source>
        <strain evidence="3 4">ATCC MYA-3509</strain>
    </source>
</reference>
<evidence type="ECO:0000256" key="1">
    <source>
        <dbReference type="SAM" id="Coils"/>
    </source>
</evidence>
<comment type="caution">
    <text evidence="3">The sequence shown here is derived from an EMBL/GenBank/DDBJ whole genome shotgun (WGS) entry which is preliminary data.</text>
</comment>
<feature type="region of interest" description="Disordered" evidence="2">
    <location>
        <begin position="26"/>
        <end position="45"/>
    </location>
</feature>
<organism evidence="3 4">
    <name type="scientific">Acrasis kona</name>
    <dbReference type="NCBI Taxonomy" id="1008807"/>
    <lineage>
        <taxon>Eukaryota</taxon>
        <taxon>Discoba</taxon>
        <taxon>Heterolobosea</taxon>
        <taxon>Tetramitia</taxon>
        <taxon>Eutetramitia</taxon>
        <taxon>Acrasidae</taxon>
        <taxon>Acrasis</taxon>
    </lineage>
</organism>
<sequence>MNSHLSKMSSRALLFVRRPITRSYTTATNTTQTTSPKVNVVESTNPNTTVSDIKVEVVPEPDVINPNPGVVSPADIRVGSVLNKNEGVKVVDVKVQPPKPSVAPVAPAKKTENDLKDPITFKQFLLYLLAGASISTFAYFKLHYQIIDENAELIKKITDAGLARSAEETANHKKLLQKIEDEDILRRRNIARQIKMAEQEKKFLQRAKRDIARAWNSVFVMMGLSMEMNDEQIQQREQQLIEARIQDEIKAVYGVNNAKIIHVETH</sequence>
<evidence type="ECO:0000313" key="3">
    <source>
        <dbReference type="EMBL" id="KAL0489026.1"/>
    </source>
</evidence>
<feature type="compositionally biased region" description="Polar residues" evidence="2">
    <location>
        <begin position="35"/>
        <end position="45"/>
    </location>
</feature>
<name>A0AAW2ZGV4_9EUKA</name>
<evidence type="ECO:0000313" key="4">
    <source>
        <dbReference type="Proteomes" id="UP001431209"/>
    </source>
</evidence>
<keyword evidence="4" id="KW-1185">Reference proteome</keyword>
<accession>A0AAW2ZGV4</accession>
<dbReference type="AlphaFoldDB" id="A0AAW2ZGV4"/>
<evidence type="ECO:0000256" key="2">
    <source>
        <dbReference type="SAM" id="MobiDB-lite"/>
    </source>
</evidence>
<dbReference type="Proteomes" id="UP001431209">
    <property type="component" value="Unassembled WGS sequence"/>
</dbReference>
<protein>
    <submittedName>
        <fullName evidence="3">GTPase-activating protein</fullName>
    </submittedName>
</protein>
<feature type="coiled-coil region" evidence="1">
    <location>
        <begin position="162"/>
        <end position="214"/>
    </location>
</feature>
<proteinExistence type="predicted"/>